<feature type="chain" id="PRO_5019832905" description="Lipoprotein" evidence="2">
    <location>
        <begin position="27"/>
        <end position="79"/>
    </location>
</feature>
<name>A0A480AI76_9BURK</name>
<dbReference type="PROSITE" id="PS51257">
    <property type="entry name" value="PROKAR_LIPOPROTEIN"/>
    <property type="match status" value="1"/>
</dbReference>
<accession>A0A480AI76</accession>
<organism evidence="3 4">
    <name type="scientific">Pseudaquabacterium pictum</name>
    <dbReference type="NCBI Taxonomy" id="2315236"/>
    <lineage>
        <taxon>Bacteria</taxon>
        <taxon>Pseudomonadati</taxon>
        <taxon>Pseudomonadota</taxon>
        <taxon>Betaproteobacteria</taxon>
        <taxon>Burkholderiales</taxon>
        <taxon>Sphaerotilaceae</taxon>
        <taxon>Pseudaquabacterium</taxon>
    </lineage>
</organism>
<feature type="compositionally biased region" description="Basic and acidic residues" evidence="1">
    <location>
        <begin position="51"/>
        <end position="62"/>
    </location>
</feature>
<proteinExistence type="predicted"/>
<keyword evidence="4" id="KW-1185">Reference proteome</keyword>
<comment type="caution">
    <text evidence="3">The sequence shown here is derived from an EMBL/GenBank/DDBJ whole genome shotgun (WGS) entry which is preliminary data.</text>
</comment>
<dbReference type="Proteomes" id="UP000301751">
    <property type="component" value="Unassembled WGS sequence"/>
</dbReference>
<reference evidence="4" key="1">
    <citation type="submission" date="2019-03" db="EMBL/GenBank/DDBJ databases">
        <title>Aquabacterium pictum sp.nov., the first bacteriochlorophyll a-containing freshwater bacterium in the genus Aquabacterium of the class Betaproteobacteria.</title>
        <authorList>
            <person name="Hirose S."/>
            <person name="Tank M."/>
            <person name="Hara E."/>
            <person name="Tamaki H."/>
            <person name="Takaichi S."/>
            <person name="Haruta S."/>
            <person name="Hanada S."/>
        </authorList>
    </citation>
    <scope>NUCLEOTIDE SEQUENCE [LARGE SCALE GENOMIC DNA]</scope>
    <source>
        <strain evidence="4">W35</strain>
    </source>
</reference>
<gene>
    <name evidence="3" type="ORF">AQPW35_01940</name>
</gene>
<dbReference type="EMBL" id="BJCL01000001">
    <property type="protein sequence ID" value="GCL61113.1"/>
    <property type="molecule type" value="Genomic_DNA"/>
</dbReference>
<keyword evidence="2" id="KW-0732">Signal</keyword>
<dbReference type="RefSeq" id="WP_137730895.1">
    <property type="nucleotide sequence ID" value="NZ_BJCL01000001.1"/>
</dbReference>
<evidence type="ECO:0008006" key="5">
    <source>
        <dbReference type="Google" id="ProtNLM"/>
    </source>
</evidence>
<evidence type="ECO:0000313" key="3">
    <source>
        <dbReference type="EMBL" id="GCL61113.1"/>
    </source>
</evidence>
<feature type="region of interest" description="Disordered" evidence="1">
    <location>
        <begin position="21"/>
        <end position="79"/>
    </location>
</feature>
<dbReference type="AlphaFoldDB" id="A0A480AI76"/>
<protein>
    <recommendedName>
        <fullName evidence="5">Lipoprotein</fullName>
    </recommendedName>
</protein>
<evidence type="ECO:0000256" key="1">
    <source>
        <dbReference type="SAM" id="MobiDB-lite"/>
    </source>
</evidence>
<sequence>MRRLHLAGLLAAAALLAACAEKPQSAATRQHDTQPWKGPAAGQRADAGFKAGDKAAWEEQLRTRAQRGQNEYTRAPAQP</sequence>
<feature type="signal peptide" evidence="2">
    <location>
        <begin position="1"/>
        <end position="26"/>
    </location>
</feature>
<evidence type="ECO:0000313" key="4">
    <source>
        <dbReference type="Proteomes" id="UP000301751"/>
    </source>
</evidence>
<evidence type="ECO:0000256" key="2">
    <source>
        <dbReference type="SAM" id="SignalP"/>
    </source>
</evidence>